<dbReference type="InterPro" id="IPR002781">
    <property type="entry name" value="TM_pro_TauE-like"/>
</dbReference>
<proteinExistence type="inferred from homology"/>
<dbReference type="GO" id="GO:0005886">
    <property type="term" value="C:plasma membrane"/>
    <property type="evidence" value="ECO:0007669"/>
    <property type="project" value="UniProtKB-SubCell"/>
</dbReference>
<evidence type="ECO:0000256" key="1">
    <source>
        <dbReference type="ARBA" id="ARBA00004141"/>
    </source>
</evidence>
<evidence type="ECO:0000256" key="5">
    <source>
        <dbReference type="ARBA" id="ARBA00023136"/>
    </source>
</evidence>
<feature type="transmembrane region" description="Helical" evidence="6">
    <location>
        <begin position="265"/>
        <end position="284"/>
    </location>
</feature>
<comment type="similarity">
    <text evidence="2 6">Belongs to the 4-toluene sulfonate uptake permease (TSUP) (TC 2.A.102) family.</text>
</comment>
<feature type="transmembrane region" description="Helical" evidence="6">
    <location>
        <begin position="72"/>
        <end position="96"/>
    </location>
</feature>
<sequence>MYKIETLLLIAVAGLAAQLVDGGLGMGFGATSSTMLIALAGLTPAAASAVVHTAELGTTLASGVAHTRFGNVDWRTAFAIGIPGAIGAFLGATVLVRLSTEAARPVMSLILALIGLNLMLRFARGLTQRKLVEKPHSRGFLAGLGMFGGFVDATGGGGWGPVTTSTLLSAGRAEPRRIVGTVTTAEFLVTTAATLGFAVGMWNDLVANLAGVLALLAGGVVAAPIGAWVVTRMNPIALGGVVGTLIVFLNLPVVLKFLGVDSGLWVVRVLVLVLGAALSVRGVLKARQNSRAAGEREGATVVDAEPARLR</sequence>
<dbReference type="PANTHER" id="PTHR43701:SF12">
    <property type="entry name" value="MEMBRANE TRANSPORTER PROTEIN YTNM-RELATED"/>
    <property type="match status" value="1"/>
</dbReference>
<dbReference type="PANTHER" id="PTHR43701">
    <property type="entry name" value="MEMBRANE TRANSPORTER PROTEIN MJ0441-RELATED"/>
    <property type="match status" value="1"/>
</dbReference>
<evidence type="ECO:0000256" key="2">
    <source>
        <dbReference type="ARBA" id="ARBA00009142"/>
    </source>
</evidence>
<evidence type="ECO:0000313" key="7">
    <source>
        <dbReference type="EMBL" id="SIQ55044.1"/>
    </source>
</evidence>
<dbReference type="EMBL" id="FTMH01000018">
    <property type="protein sequence ID" value="SIQ55044.1"/>
    <property type="molecule type" value="Genomic_DNA"/>
</dbReference>
<feature type="transmembrane region" description="Helical" evidence="6">
    <location>
        <begin position="236"/>
        <end position="259"/>
    </location>
</feature>
<reference evidence="7 8" key="1">
    <citation type="submission" date="2017-01" db="EMBL/GenBank/DDBJ databases">
        <authorList>
            <person name="Varghese N."/>
            <person name="Submissions S."/>
        </authorList>
    </citation>
    <scope>NUCLEOTIDE SEQUENCE [LARGE SCALE GENOMIC DNA]</scope>
    <source>
        <strain evidence="7 8">DSM 44280</strain>
    </source>
</reference>
<evidence type="ECO:0000256" key="6">
    <source>
        <dbReference type="RuleBase" id="RU363041"/>
    </source>
</evidence>
<feature type="transmembrane region" description="Helical" evidence="6">
    <location>
        <begin position="102"/>
        <end position="120"/>
    </location>
</feature>
<dbReference type="InterPro" id="IPR051598">
    <property type="entry name" value="TSUP/Inactive_protease-like"/>
</dbReference>
<accession>A0A9X8WIZ6</accession>
<keyword evidence="6" id="KW-1003">Cell membrane</keyword>
<keyword evidence="5 6" id="KW-0472">Membrane</keyword>
<name>A0A9X8WIZ6_9CORY</name>
<feature type="transmembrane region" description="Helical" evidence="6">
    <location>
        <begin position="178"/>
        <end position="199"/>
    </location>
</feature>
<keyword evidence="3 6" id="KW-0812">Transmembrane</keyword>
<organism evidence="7 8">
    <name type="scientific">Corynebacterium afermentans</name>
    <dbReference type="NCBI Taxonomy" id="38286"/>
    <lineage>
        <taxon>Bacteria</taxon>
        <taxon>Bacillati</taxon>
        <taxon>Actinomycetota</taxon>
        <taxon>Actinomycetes</taxon>
        <taxon>Mycobacteriales</taxon>
        <taxon>Corynebacteriaceae</taxon>
        <taxon>Corynebacterium</taxon>
    </lineage>
</organism>
<comment type="subcellular location">
    <subcellularLocation>
        <location evidence="6">Cell membrane</location>
        <topology evidence="6">Multi-pass membrane protein</topology>
    </subcellularLocation>
    <subcellularLocation>
        <location evidence="1">Membrane</location>
        <topology evidence="1">Multi-pass membrane protein</topology>
    </subcellularLocation>
</comment>
<dbReference type="AlphaFoldDB" id="A0A9X8WIZ6"/>
<evidence type="ECO:0000256" key="3">
    <source>
        <dbReference type="ARBA" id="ARBA00022692"/>
    </source>
</evidence>
<keyword evidence="8" id="KW-1185">Reference proteome</keyword>
<keyword evidence="4 6" id="KW-1133">Transmembrane helix</keyword>
<comment type="caution">
    <text evidence="7">The sequence shown here is derived from an EMBL/GenBank/DDBJ whole genome shotgun (WGS) entry which is preliminary data.</text>
</comment>
<gene>
    <name evidence="7" type="ORF">SAMN05421802_11834</name>
</gene>
<feature type="transmembrane region" description="Helical" evidence="6">
    <location>
        <begin position="205"/>
        <end position="229"/>
    </location>
</feature>
<dbReference type="Pfam" id="PF01925">
    <property type="entry name" value="TauE"/>
    <property type="match status" value="1"/>
</dbReference>
<evidence type="ECO:0000313" key="8">
    <source>
        <dbReference type="Proteomes" id="UP000185547"/>
    </source>
</evidence>
<protein>
    <recommendedName>
        <fullName evidence="6">Probable membrane transporter protein</fullName>
    </recommendedName>
</protein>
<dbReference type="Proteomes" id="UP000185547">
    <property type="component" value="Unassembled WGS sequence"/>
</dbReference>
<evidence type="ECO:0000256" key="4">
    <source>
        <dbReference type="ARBA" id="ARBA00022989"/>
    </source>
</evidence>